<dbReference type="InterPro" id="IPR029044">
    <property type="entry name" value="Nucleotide-diphossugar_trans"/>
</dbReference>
<sequence>MTTTPTVAVITSTIGRSSLLDTIDCIKKQSYPCRHYVFVDGEQHHQAVKKMVKAHPEIVVTYLPVSTGATGLYNSAINAIAPFIATEDIICFLDDDNTVTTNHVEQFATNFSRYKIDYAYSLRNFYLAEDKLTFADNLDSLGFWISPSQIVLDAHFELNGKIYRNQIAQIRNNPALIDVNCMALKRELAQQLASTWMQTGYGNDRNITQALLSNSEVITGLCTSIRTVNYTMHFDNFVQPPQEVYNQLDAKTNKDKNIIRKQLFLQYMEYIDRIGQDCRPWETPTIFKNGQLYTHFDDA</sequence>
<dbReference type="Gene3D" id="3.90.550.10">
    <property type="entry name" value="Spore Coat Polysaccharide Biosynthesis Protein SpsA, Chain A"/>
    <property type="match status" value="1"/>
</dbReference>
<protein>
    <recommendedName>
        <fullName evidence="1">Glycosyltransferase 2-like domain-containing protein</fullName>
    </recommendedName>
</protein>
<dbReference type="SUPFAM" id="SSF53448">
    <property type="entry name" value="Nucleotide-diphospho-sugar transferases"/>
    <property type="match status" value="1"/>
</dbReference>
<evidence type="ECO:0000313" key="2">
    <source>
        <dbReference type="EMBL" id="OOS24712.1"/>
    </source>
</evidence>
<feature type="domain" description="Glycosyltransferase 2-like" evidence="1">
    <location>
        <begin position="17"/>
        <end position="158"/>
    </location>
</feature>
<dbReference type="RefSeq" id="WP_078253892.1">
    <property type="nucleotide sequence ID" value="NZ_MUYU01000009.1"/>
</dbReference>
<reference evidence="2 3" key="1">
    <citation type="submission" date="2017-02" db="EMBL/GenBank/DDBJ databases">
        <title>Draft genome sequence of Moraxella pluranimalium CCUG 54913T type strain.</title>
        <authorList>
            <person name="Salva-Serra F."/>
            <person name="Engstrom-Jakobsson H."/>
            <person name="Thorell K."/>
            <person name="Jaen-Luchoro D."/>
            <person name="Gonzales-Siles L."/>
            <person name="Karlsson R."/>
            <person name="Yazdan S."/>
            <person name="Boulund F."/>
            <person name="Johnning A."/>
            <person name="Engstrand L."/>
            <person name="Kristiansson E."/>
            <person name="Moore E."/>
        </authorList>
    </citation>
    <scope>NUCLEOTIDE SEQUENCE [LARGE SCALE GENOMIC DNA]</scope>
    <source>
        <strain evidence="2 3">CCUG 54913</strain>
    </source>
</reference>
<dbReference type="EMBL" id="MUYU01000009">
    <property type="protein sequence ID" value="OOS24712.1"/>
    <property type="molecule type" value="Genomic_DNA"/>
</dbReference>
<dbReference type="AlphaFoldDB" id="A0A1T0CQU9"/>
<gene>
    <name evidence="2" type="ORF">B0680_04635</name>
</gene>
<keyword evidence="3" id="KW-1185">Reference proteome</keyword>
<dbReference type="Pfam" id="PF00535">
    <property type="entry name" value="Glycos_transf_2"/>
    <property type="match status" value="1"/>
</dbReference>
<evidence type="ECO:0000313" key="3">
    <source>
        <dbReference type="Proteomes" id="UP000189800"/>
    </source>
</evidence>
<accession>A0A1T0CQU9</accession>
<name>A0A1T0CQU9_9GAMM</name>
<proteinExistence type="predicted"/>
<dbReference type="STRING" id="470453.B0680_04635"/>
<dbReference type="OrthoDB" id="7210585at2"/>
<dbReference type="CDD" id="cd00761">
    <property type="entry name" value="Glyco_tranf_GTA_type"/>
    <property type="match status" value="1"/>
</dbReference>
<dbReference type="InterPro" id="IPR001173">
    <property type="entry name" value="Glyco_trans_2-like"/>
</dbReference>
<comment type="caution">
    <text evidence="2">The sequence shown here is derived from an EMBL/GenBank/DDBJ whole genome shotgun (WGS) entry which is preliminary data.</text>
</comment>
<organism evidence="2 3">
    <name type="scientific">Moraxella pluranimalium</name>
    <dbReference type="NCBI Taxonomy" id="470453"/>
    <lineage>
        <taxon>Bacteria</taxon>
        <taxon>Pseudomonadati</taxon>
        <taxon>Pseudomonadota</taxon>
        <taxon>Gammaproteobacteria</taxon>
        <taxon>Moraxellales</taxon>
        <taxon>Moraxellaceae</taxon>
        <taxon>Moraxella</taxon>
    </lineage>
</organism>
<evidence type="ECO:0000259" key="1">
    <source>
        <dbReference type="Pfam" id="PF00535"/>
    </source>
</evidence>
<dbReference type="Proteomes" id="UP000189800">
    <property type="component" value="Unassembled WGS sequence"/>
</dbReference>